<evidence type="ECO:0000313" key="1">
    <source>
        <dbReference type="EMBL" id="EFH46329.1"/>
    </source>
</evidence>
<dbReference type="HOGENOM" id="CLU_2948708_0_0_1"/>
<proteinExistence type="predicted"/>
<gene>
    <name evidence="1" type="ORF">ARALYDRAFT_658320</name>
</gene>
<organism evidence="2">
    <name type="scientific">Arabidopsis lyrata subsp. lyrata</name>
    <name type="common">Lyre-leaved rock-cress</name>
    <dbReference type="NCBI Taxonomy" id="81972"/>
    <lineage>
        <taxon>Eukaryota</taxon>
        <taxon>Viridiplantae</taxon>
        <taxon>Streptophyta</taxon>
        <taxon>Embryophyta</taxon>
        <taxon>Tracheophyta</taxon>
        <taxon>Spermatophyta</taxon>
        <taxon>Magnoliopsida</taxon>
        <taxon>eudicotyledons</taxon>
        <taxon>Gunneridae</taxon>
        <taxon>Pentapetalae</taxon>
        <taxon>rosids</taxon>
        <taxon>malvids</taxon>
        <taxon>Brassicales</taxon>
        <taxon>Brassicaceae</taxon>
        <taxon>Camelineae</taxon>
        <taxon>Arabidopsis</taxon>
    </lineage>
</organism>
<dbReference type="STRING" id="81972.D7MCW3"/>
<accession>D7MCW3</accession>
<keyword evidence="2" id="KW-1185">Reference proteome</keyword>
<dbReference type="Gramene" id="Al_scaffold_0007_2375">
    <property type="protein sequence ID" value="Al_scaffold_0007_2375"/>
    <property type="gene ID" value="Al_scaffold_0007_2375"/>
</dbReference>
<reference evidence="2" key="1">
    <citation type="journal article" date="2011" name="Nat. Genet.">
        <title>The Arabidopsis lyrata genome sequence and the basis of rapid genome size change.</title>
        <authorList>
            <person name="Hu T.T."/>
            <person name="Pattyn P."/>
            <person name="Bakker E.G."/>
            <person name="Cao J."/>
            <person name="Cheng J.-F."/>
            <person name="Clark R.M."/>
            <person name="Fahlgren N."/>
            <person name="Fawcett J.A."/>
            <person name="Grimwood J."/>
            <person name="Gundlach H."/>
            <person name="Haberer G."/>
            <person name="Hollister J.D."/>
            <person name="Ossowski S."/>
            <person name="Ottilar R.P."/>
            <person name="Salamov A.A."/>
            <person name="Schneeberger K."/>
            <person name="Spannagl M."/>
            <person name="Wang X."/>
            <person name="Yang L."/>
            <person name="Nasrallah M.E."/>
            <person name="Bergelson J."/>
            <person name="Carrington J.C."/>
            <person name="Gaut B.S."/>
            <person name="Schmutz J."/>
            <person name="Mayer K.F.X."/>
            <person name="Van de Peer Y."/>
            <person name="Grigoriev I.V."/>
            <person name="Nordborg M."/>
            <person name="Weigel D."/>
            <person name="Guo Y.-L."/>
        </authorList>
    </citation>
    <scope>NUCLEOTIDE SEQUENCE [LARGE SCALE GENOMIC DNA]</scope>
    <source>
        <strain evidence="2">cv. MN47</strain>
    </source>
</reference>
<protein>
    <submittedName>
        <fullName evidence="1">Predicted protein</fullName>
    </submittedName>
</protein>
<feature type="non-terminal residue" evidence="1">
    <location>
        <position position="60"/>
    </location>
</feature>
<evidence type="ECO:0000313" key="2">
    <source>
        <dbReference type="Proteomes" id="UP000008694"/>
    </source>
</evidence>
<name>D7MCW3_ARALL</name>
<dbReference type="eggNOG" id="KOG3331">
    <property type="taxonomic scope" value="Eukaryota"/>
</dbReference>
<dbReference type="AlphaFoldDB" id="D7MCW3"/>
<dbReference type="Proteomes" id="UP000008694">
    <property type="component" value="Unassembled WGS sequence"/>
</dbReference>
<dbReference type="EMBL" id="GL348719">
    <property type="protein sequence ID" value="EFH46329.1"/>
    <property type="molecule type" value="Genomic_DNA"/>
</dbReference>
<sequence length="60" mass="7439">MTQRQLQAQTMHFPNLNAFQFPKVRRSMRRIKHVLREREREQLKNRIQGDRSSEMKRMVN</sequence>